<evidence type="ECO:0000313" key="2">
    <source>
        <dbReference type="EMBL" id="KAH3734108.1"/>
    </source>
</evidence>
<protein>
    <submittedName>
        <fullName evidence="2">Uncharacterized protein</fullName>
    </submittedName>
</protein>
<feature type="region of interest" description="Disordered" evidence="1">
    <location>
        <begin position="1"/>
        <end position="62"/>
    </location>
</feature>
<name>A0A9D4HVE1_DREPO</name>
<feature type="compositionally biased region" description="Basic and acidic residues" evidence="1">
    <location>
        <begin position="47"/>
        <end position="56"/>
    </location>
</feature>
<sequence length="115" mass="13201">MSRHCQNIRADQKPGEVHENSGKHAVASASKRPTRTESKPKRKGRDKPHYARDKPHYANRGKCTNYGGSCHHNRELCPAKRKTCNYCNKMNHFSSVCFKKSKDNSTRPKHRANIN</sequence>
<dbReference type="Proteomes" id="UP000828390">
    <property type="component" value="Unassembled WGS sequence"/>
</dbReference>
<accession>A0A9D4HVE1</accession>
<evidence type="ECO:0000256" key="1">
    <source>
        <dbReference type="SAM" id="MobiDB-lite"/>
    </source>
</evidence>
<comment type="caution">
    <text evidence="2">The sequence shown here is derived from an EMBL/GenBank/DDBJ whole genome shotgun (WGS) entry which is preliminary data.</text>
</comment>
<reference evidence="2" key="2">
    <citation type="submission" date="2020-11" db="EMBL/GenBank/DDBJ databases">
        <authorList>
            <person name="McCartney M.A."/>
            <person name="Auch B."/>
            <person name="Kono T."/>
            <person name="Mallez S."/>
            <person name="Becker A."/>
            <person name="Gohl D.M."/>
            <person name="Silverstein K.A.T."/>
            <person name="Koren S."/>
            <person name="Bechman K.B."/>
            <person name="Herman A."/>
            <person name="Abrahante J.E."/>
            <person name="Garbe J."/>
        </authorList>
    </citation>
    <scope>NUCLEOTIDE SEQUENCE</scope>
    <source>
        <strain evidence="2">Duluth1</strain>
        <tissue evidence="2">Whole animal</tissue>
    </source>
</reference>
<keyword evidence="3" id="KW-1185">Reference proteome</keyword>
<proteinExistence type="predicted"/>
<dbReference type="EMBL" id="JAIWYP010000011">
    <property type="protein sequence ID" value="KAH3734108.1"/>
    <property type="molecule type" value="Genomic_DNA"/>
</dbReference>
<reference evidence="2" key="1">
    <citation type="journal article" date="2019" name="bioRxiv">
        <title>The Genome of the Zebra Mussel, Dreissena polymorpha: A Resource for Invasive Species Research.</title>
        <authorList>
            <person name="McCartney M.A."/>
            <person name="Auch B."/>
            <person name="Kono T."/>
            <person name="Mallez S."/>
            <person name="Zhang Y."/>
            <person name="Obille A."/>
            <person name="Becker A."/>
            <person name="Abrahante J.E."/>
            <person name="Garbe J."/>
            <person name="Badalamenti J.P."/>
            <person name="Herman A."/>
            <person name="Mangelson H."/>
            <person name="Liachko I."/>
            <person name="Sullivan S."/>
            <person name="Sone E.D."/>
            <person name="Koren S."/>
            <person name="Silverstein K.A.T."/>
            <person name="Beckman K.B."/>
            <person name="Gohl D.M."/>
        </authorList>
    </citation>
    <scope>NUCLEOTIDE SEQUENCE</scope>
    <source>
        <strain evidence="2">Duluth1</strain>
        <tissue evidence="2">Whole animal</tissue>
    </source>
</reference>
<organism evidence="2 3">
    <name type="scientific">Dreissena polymorpha</name>
    <name type="common">Zebra mussel</name>
    <name type="synonym">Mytilus polymorpha</name>
    <dbReference type="NCBI Taxonomy" id="45954"/>
    <lineage>
        <taxon>Eukaryota</taxon>
        <taxon>Metazoa</taxon>
        <taxon>Spiralia</taxon>
        <taxon>Lophotrochozoa</taxon>
        <taxon>Mollusca</taxon>
        <taxon>Bivalvia</taxon>
        <taxon>Autobranchia</taxon>
        <taxon>Heteroconchia</taxon>
        <taxon>Euheterodonta</taxon>
        <taxon>Imparidentia</taxon>
        <taxon>Neoheterodontei</taxon>
        <taxon>Myida</taxon>
        <taxon>Dreissenoidea</taxon>
        <taxon>Dreissenidae</taxon>
        <taxon>Dreissena</taxon>
    </lineage>
</organism>
<dbReference type="AlphaFoldDB" id="A0A9D4HVE1"/>
<evidence type="ECO:0000313" key="3">
    <source>
        <dbReference type="Proteomes" id="UP000828390"/>
    </source>
</evidence>
<feature type="compositionally biased region" description="Basic and acidic residues" evidence="1">
    <location>
        <begin position="10"/>
        <end position="22"/>
    </location>
</feature>
<gene>
    <name evidence="2" type="ORF">DPMN_040548</name>
</gene>